<protein>
    <submittedName>
        <fullName evidence="1">Uncharacterized protein</fullName>
    </submittedName>
</protein>
<name>A0A7X1E6V0_9BACT</name>
<dbReference type="AlphaFoldDB" id="A0A7X1E6V0"/>
<dbReference type="Proteomes" id="UP000526501">
    <property type="component" value="Unassembled WGS sequence"/>
</dbReference>
<organism evidence="1 2">
    <name type="scientific">Pelagicoccus albus</name>
    <dbReference type="NCBI Taxonomy" id="415222"/>
    <lineage>
        <taxon>Bacteria</taxon>
        <taxon>Pseudomonadati</taxon>
        <taxon>Verrucomicrobiota</taxon>
        <taxon>Opitutia</taxon>
        <taxon>Puniceicoccales</taxon>
        <taxon>Pelagicoccaceae</taxon>
        <taxon>Pelagicoccus</taxon>
    </lineage>
</organism>
<proteinExistence type="predicted"/>
<sequence length="79" mass="8325">MKPLLATTVCFITASVVCAEISNNELRTVKSEATALIQASESEASLSPVADFSPSFYSLIGAATLALLITARHQNSKHS</sequence>
<evidence type="ECO:0000313" key="2">
    <source>
        <dbReference type="Proteomes" id="UP000526501"/>
    </source>
</evidence>
<accession>A0A7X1E6V0</accession>
<dbReference type="EMBL" id="JACHVC010000001">
    <property type="protein sequence ID" value="MBC2604654.1"/>
    <property type="molecule type" value="Genomic_DNA"/>
</dbReference>
<dbReference type="RefSeq" id="WP_185658545.1">
    <property type="nucleotide sequence ID" value="NZ_CAWPOO010000001.1"/>
</dbReference>
<comment type="caution">
    <text evidence="1">The sequence shown here is derived from an EMBL/GenBank/DDBJ whole genome shotgun (WGS) entry which is preliminary data.</text>
</comment>
<evidence type="ECO:0000313" key="1">
    <source>
        <dbReference type="EMBL" id="MBC2604654.1"/>
    </source>
</evidence>
<reference evidence="1 2" key="1">
    <citation type="submission" date="2020-07" db="EMBL/GenBank/DDBJ databases">
        <authorList>
            <person name="Feng X."/>
        </authorList>
    </citation>
    <scope>NUCLEOTIDE SEQUENCE [LARGE SCALE GENOMIC DNA]</scope>
    <source>
        <strain evidence="1 2">JCM23202</strain>
    </source>
</reference>
<keyword evidence="2" id="KW-1185">Reference proteome</keyword>
<gene>
    <name evidence="1" type="ORF">H5P27_01155</name>
</gene>